<feature type="compositionally biased region" description="Acidic residues" evidence="2">
    <location>
        <begin position="1210"/>
        <end position="1219"/>
    </location>
</feature>
<feature type="region of interest" description="Disordered" evidence="2">
    <location>
        <begin position="1116"/>
        <end position="1168"/>
    </location>
</feature>
<feature type="domain" description="Erythromycin biosynthesis protein CIII-like C-terminal" evidence="4">
    <location>
        <begin position="482"/>
        <end position="587"/>
    </location>
</feature>
<dbReference type="Pfam" id="PF03033">
    <property type="entry name" value="Glyco_transf_28"/>
    <property type="match status" value="1"/>
</dbReference>
<protein>
    <submittedName>
        <fullName evidence="5">Uncharacterized protein</fullName>
    </submittedName>
</protein>
<dbReference type="GO" id="GO:0016906">
    <property type="term" value="F:sterol 3-beta-glucosyltransferase activity"/>
    <property type="evidence" value="ECO:0007669"/>
    <property type="project" value="UniProtKB-ARBA"/>
</dbReference>
<dbReference type="PROSITE" id="PS50330">
    <property type="entry name" value="UIM"/>
    <property type="match status" value="1"/>
</dbReference>
<dbReference type="SMART" id="SM00726">
    <property type="entry name" value="UIM"/>
    <property type="match status" value="7"/>
</dbReference>
<evidence type="ECO:0000259" key="3">
    <source>
        <dbReference type="Pfam" id="PF03033"/>
    </source>
</evidence>
<name>A0A136JG03_9PEZI</name>
<dbReference type="Gene3D" id="3.40.50.2000">
    <property type="entry name" value="Glycogen Phosphorylase B"/>
    <property type="match status" value="2"/>
</dbReference>
<dbReference type="GO" id="GO:0005975">
    <property type="term" value="P:carbohydrate metabolic process"/>
    <property type="evidence" value="ECO:0007669"/>
    <property type="project" value="InterPro"/>
</dbReference>
<dbReference type="InterPro" id="IPR004276">
    <property type="entry name" value="GlycoTrans_28_N"/>
</dbReference>
<dbReference type="SUPFAM" id="SSF53756">
    <property type="entry name" value="UDP-Glycosyltransferase/glycogen phosphorylase"/>
    <property type="match status" value="1"/>
</dbReference>
<evidence type="ECO:0000256" key="1">
    <source>
        <dbReference type="ARBA" id="ARBA00022679"/>
    </source>
</evidence>
<feature type="region of interest" description="Disordered" evidence="2">
    <location>
        <begin position="722"/>
        <end position="797"/>
    </location>
</feature>
<gene>
    <name evidence="5" type="ORF">Micbo1qcDRAFT_231209</name>
</gene>
<reference evidence="6" key="1">
    <citation type="submission" date="2016-02" db="EMBL/GenBank/DDBJ databases">
        <title>Draft genome sequence of Microdochium bolleyi, a fungal endophyte of beachgrass.</title>
        <authorList>
            <consortium name="DOE Joint Genome Institute"/>
            <person name="David A.S."/>
            <person name="May G."/>
            <person name="Haridas S."/>
            <person name="Lim J."/>
            <person name="Wang M."/>
            <person name="Labutti K."/>
            <person name="Lipzen A."/>
            <person name="Barry K."/>
            <person name="Grigoriev I.V."/>
        </authorList>
    </citation>
    <scope>NUCLEOTIDE SEQUENCE [LARGE SCALE GENOMIC DNA]</scope>
    <source>
        <strain evidence="6">J235TASD1</strain>
    </source>
</reference>
<dbReference type="PANTHER" id="PTHR48050:SF13">
    <property type="entry name" value="STEROL 3-BETA-GLUCOSYLTRANSFERASE UGT80A2"/>
    <property type="match status" value="1"/>
</dbReference>
<feature type="region of interest" description="Disordered" evidence="2">
    <location>
        <begin position="985"/>
        <end position="1048"/>
    </location>
</feature>
<keyword evidence="1" id="KW-0808">Transferase</keyword>
<dbReference type="CDD" id="cd03784">
    <property type="entry name" value="GT1_Gtf-like"/>
    <property type="match status" value="1"/>
</dbReference>
<feature type="compositionally biased region" description="Basic and acidic residues" evidence="2">
    <location>
        <begin position="1220"/>
        <end position="1257"/>
    </location>
</feature>
<organism evidence="5 6">
    <name type="scientific">Microdochium bolleyi</name>
    <dbReference type="NCBI Taxonomy" id="196109"/>
    <lineage>
        <taxon>Eukaryota</taxon>
        <taxon>Fungi</taxon>
        <taxon>Dikarya</taxon>
        <taxon>Ascomycota</taxon>
        <taxon>Pezizomycotina</taxon>
        <taxon>Sordariomycetes</taxon>
        <taxon>Xylariomycetidae</taxon>
        <taxon>Xylariales</taxon>
        <taxon>Microdochiaceae</taxon>
        <taxon>Microdochium</taxon>
    </lineage>
</organism>
<evidence type="ECO:0000313" key="6">
    <source>
        <dbReference type="Proteomes" id="UP000070501"/>
    </source>
</evidence>
<dbReference type="Pfam" id="PF06722">
    <property type="entry name" value="EryCIII-like_C"/>
    <property type="match status" value="1"/>
</dbReference>
<feature type="region of interest" description="Disordered" evidence="2">
    <location>
        <begin position="1"/>
        <end position="67"/>
    </location>
</feature>
<feature type="compositionally biased region" description="Polar residues" evidence="2">
    <location>
        <begin position="1124"/>
        <end position="1144"/>
    </location>
</feature>
<feature type="compositionally biased region" description="Polar residues" evidence="2">
    <location>
        <begin position="761"/>
        <end position="773"/>
    </location>
</feature>
<evidence type="ECO:0000259" key="4">
    <source>
        <dbReference type="Pfam" id="PF06722"/>
    </source>
</evidence>
<evidence type="ECO:0000313" key="5">
    <source>
        <dbReference type="EMBL" id="KXJ96095.1"/>
    </source>
</evidence>
<feature type="region of interest" description="Disordered" evidence="2">
    <location>
        <begin position="1196"/>
        <end position="1319"/>
    </location>
</feature>
<feature type="compositionally biased region" description="Low complexity" evidence="2">
    <location>
        <begin position="1389"/>
        <end position="1399"/>
    </location>
</feature>
<feature type="compositionally biased region" description="Basic and acidic residues" evidence="2">
    <location>
        <begin position="1294"/>
        <end position="1309"/>
    </location>
</feature>
<dbReference type="FunFam" id="3.40.50.2000:FF:000009">
    <property type="entry name" value="Sterol 3-beta-glucosyltransferase UGT80A2"/>
    <property type="match status" value="1"/>
</dbReference>
<dbReference type="InterPro" id="IPR002213">
    <property type="entry name" value="UDP_glucos_trans"/>
</dbReference>
<dbReference type="FunFam" id="3.40.50.2000:FF:000100">
    <property type="entry name" value="Glycosyltransferase family 1 protein"/>
    <property type="match status" value="1"/>
</dbReference>
<feature type="region of interest" description="Disordered" evidence="2">
    <location>
        <begin position="1331"/>
        <end position="1411"/>
    </location>
</feature>
<dbReference type="PANTHER" id="PTHR48050">
    <property type="entry name" value="STEROL 3-BETA-GLUCOSYLTRANSFERASE"/>
    <property type="match status" value="1"/>
</dbReference>
<sequence length="1411" mass="151196">MSILDDKRAQATRQSQEGQSSSNTAAAAPGVVVSDDFTPQEGQGPLPEQPELGAAEQVPPAYSETHDQLSLSQAGFNAGATLTDDGRVNININQTNVTVANFIAPALRNQLVEDRTTPSDLLPIPPAYIPPSLGGQPGQTPPPRLNVVIQIVGSRGDVQPFLALGQILRDTYGHRVRVATHPTFEKFVEDAGLEFFSIGGDPAELMAFMVKNPGLMPGVDALKNGEITRRRKGIEEIVVGCWRSCIEAGKGLGPAPRFPRHSKTDDPATMPQFEVDEPTNRPFIADAIIANPPSFAHIHVAEKLGVPLHLMFTMPWSPTRAFPQPLANIQSSNTDPVTTNYVSYALVEMMTWQGLGDVINRFRTKVLDLEPLSLLWAPAVLTRLRIPYTYCWSPALIPKPADWANHIDIAGFYFLNLASSFTPDPELAAFLEAGPPPIYIGFGSIVVDDPNGLTRMIFDAVAETGVRALVSKGWGGLGADSVGIPDGVYMLGNVPHDWLFEKVSAVCHHGGAGTTAAGINAGKPTIVVPFFGDQPFWGAMVHRAGAGPEPIPYKKLTAEGLAEAIRVAIKPETLERAKELGEKIREEKGADVGGQCFHNHLDIDSLRCSIVPSRVAVWRVRRSTCHLSALAATHLVNTGYLTYSDLKLFRGKEYSTEDHPTDPISACTAALLGDLGSIGMSIADIPRDVFKAAKSASKKQSDKENLTSDAATTTWANASASATSLGAGPSEITLSTATDATDTTSRTSNVESTTRTEDRAQSTLSPTASSRNIAGSGNDASSSGTSGATSSVKKSEGLTPEKLEKAFDAAKGINNIVATGMKSPMNFCLGLARGFRNAPRLYNDDTVRPVEKVTSFSSGLKVAGKEFGFGLFDGITGLVTQPMRGAAKEGGVGAMKGIGKGIGGLVFKGGAAIWSIPAYTMAGVHAEIRAVFAQSAQSYIRASRIWQGNDELLWSTPEERHDIEIRWGVQKSHLKSFYALKQRDRLMKGKGRDTSPDSARPTSPGDGASAQLAGSASASTTSFFDQRSLAQSQRDPRQSPYGPYSNGTVLASSSSTLLRDDDEVFERAILDSIRQTSRGDAQEDARIEQAVRTGVSLLRSRSQALSSRSTTSLASAAASIMSSEPRQGTQDTSVSQEPSTSAGPSTGHSHAASGQSGSGSIVDSKHSQADSLDDLAITDEEYQNLIEQAVHMSMTDDDGSWGIRMHNNDADDDDDEEDEQLKRILEKSQKERSHAEDHDDEDYKKALAESEAAHKEQISGVDSTREEDEEALRKAIEASQADEQKAPANDDEEELRRALEESQKAHEEQLAQSKNIQSDEEKVLEYVKQQSLAEEHARKQKGKEKGVVENDDDDDELKQAIERSMQEWKGQQGQSGGEGSGSGSGSGPGASAAGSGSKGNDVQELPTERLD</sequence>
<dbReference type="InterPro" id="IPR050426">
    <property type="entry name" value="Glycosyltransferase_28"/>
</dbReference>
<evidence type="ECO:0000256" key="2">
    <source>
        <dbReference type="SAM" id="MobiDB-lite"/>
    </source>
</evidence>
<feature type="compositionally biased region" description="Basic and acidic residues" evidence="2">
    <location>
        <begin position="1333"/>
        <end position="1348"/>
    </location>
</feature>
<feature type="compositionally biased region" description="Low complexity" evidence="2">
    <location>
        <begin position="39"/>
        <end position="53"/>
    </location>
</feature>
<dbReference type="InParanoid" id="A0A136JG03"/>
<keyword evidence="6" id="KW-1185">Reference proteome</keyword>
<dbReference type="InterPro" id="IPR003903">
    <property type="entry name" value="UIM_dom"/>
</dbReference>
<accession>A0A136JG03</accession>
<feature type="compositionally biased region" description="Low complexity" evidence="2">
    <location>
        <begin position="1006"/>
        <end position="1026"/>
    </location>
</feature>
<dbReference type="Proteomes" id="UP000070501">
    <property type="component" value="Unassembled WGS sequence"/>
</dbReference>
<dbReference type="InterPro" id="IPR010610">
    <property type="entry name" value="EryCIII-like_C"/>
</dbReference>
<feature type="compositionally biased region" description="Low complexity" evidence="2">
    <location>
        <begin position="774"/>
        <end position="791"/>
    </location>
</feature>
<feature type="compositionally biased region" description="Basic and acidic residues" evidence="2">
    <location>
        <begin position="985"/>
        <end position="995"/>
    </location>
</feature>
<feature type="compositionally biased region" description="Gly residues" evidence="2">
    <location>
        <begin position="1373"/>
        <end position="1388"/>
    </location>
</feature>
<feature type="compositionally biased region" description="Basic and acidic residues" evidence="2">
    <location>
        <begin position="1357"/>
        <end position="1366"/>
    </location>
</feature>
<dbReference type="OrthoDB" id="5835829at2759"/>
<dbReference type="EMBL" id="KQ964246">
    <property type="protein sequence ID" value="KXJ96095.1"/>
    <property type="molecule type" value="Genomic_DNA"/>
</dbReference>
<feature type="compositionally biased region" description="Low complexity" evidence="2">
    <location>
        <begin position="1145"/>
        <end position="1160"/>
    </location>
</feature>
<proteinExistence type="predicted"/>
<feature type="compositionally biased region" description="Polar residues" evidence="2">
    <location>
        <begin position="11"/>
        <end position="25"/>
    </location>
</feature>
<feature type="domain" description="Glycosyltransferase family 28 N-terminal" evidence="3">
    <location>
        <begin position="147"/>
        <end position="205"/>
    </location>
</feature>
<feature type="compositionally biased region" description="Low complexity" evidence="2">
    <location>
        <begin position="733"/>
        <end position="748"/>
    </location>
</feature>